<dbReference type="AlphaFoldDB" id="A0A8T3BBN9"/>
<evidence type="ECO:0000256" key="4">
    <source>
        <dbReference type="PROSITE-ProRule" id="PRU00134"/>
    </source>
</evidence>
<evidence type="ECO:0000256" key="3">
    <source>
        <dbReference type="ARBA" id="ARBA00022833"/>
    </source>
</evidence>
<dbReference type="GO" id="GO:0008270">
    <property type="term" value="F:zinc ion binding"/>
    <property type="evidence" value="ECO:0007669"/>
    <property type="project" value="UniProtKB-KW"/>
</dbReference>
<dbReference type="InterPro" id="IPR046341">
    <property type="entry name" value="SET_dom_sf"/>
</dbReference>
<dbReference type="PANTHER" id="PTHR12197:SF251">
    <property type="entry name" value="EG:BACR7C10.4 PROTEIN"/>
    <property type="match status" value="1"/>
</dbReference>
<feature type="domain" description="MYND-type" evidence="6">
    <location>
        <begin position="56"/>
        <end position="93"/>
    </location>
</feature>
<evidence type="ECO:0000313" key="7">
    <source>
        <dbReference type="EMBL" id="KAI0507846.1"/>
    </source>
</evidence>
<keyword evidence="3" id="KW-0862">Zinc</keyword>
<feature type="domain" description="SET" evidence="5">
    <location>
        <begin position="11"/>
        <end position="248"/>
    </location>
</feature>
<keyword evidence="1" id="KW-0479">Metal-binding</keyword>
<gene>
    <name evidence="7" type="ORF">KFK09_013974</name>
</gene>
<dbReference type="InterPro" id="IPR002893">
    <property type="entry name" value="Znf_MYND"/>
</dbReference>
<keyword evidence="2 4" id="KW-0863">Zinc-finger</keyword>
<keyword evidence="8" id="KW-1185">Reference proteome</keyword>
<dbReference type="PROSITE" id="PS50865">
    <property type="entry name" value="ZF_MYND_2"/>
    <property type="match status" value="1"/>
</dbReference>
<dbReference type="GO" id="GO:0005634">
    <property type="term" value="C:nucleus"/>
    <property type="evidence" value="ECO:0007669"/>
    <property type="project" value="TreeGrafter"/>
</dbReference>
<reference evidence="7" key="1">
    <citation type="journal article" date="2022" name="Front. Genet.">
        <title>Chromosome-Scale Assembly of the Dendrobium nobile Genome Provides Insights Into the Molecular Mechanism of the Biosynthesis of the Medicinal Active Ingredient of Dendrobium.</title>
        <authorList>
            <person name="Xu Q."/>
            <person name="Niu S.-C."/>
            <person name="Li K.-L."/>
            <person name="Zheng P.-J."/>
            <person name="Zhang X.-J."/>
            <person name="Jia Y."/>
            <person name="Liu Y."/>
            <person name="Niu Y.-X."/>
            <person name="Yu L.-H."/>
            <person name="Chen D.-F."/>
            <person name="Zhang G.-Q."/>
        </authorList>
    </citation>
    <scope>NUCLEOTIDE SEQUENCE</scope>
    <source>
        <tissue evidence="7">Leaf</tissue>
    </source>
</reference>
<dbReference type="PANTHER" id="PTHR12197">
    <property type="entry name" value="HISTONE-LYSINE N-METHYLTRANSFERASE SMYD"/>
    <property type="match status" value="1"/>
</dbReference>
<accession>A0A8T3BBN9</accession>
<dbReference type="Gene3D" id="1.10.220.160">
    <property type="match status" value="1"/>
</dbReference>
<dbReference type="PROSITE" id="PS50280">
    <property type="entry name" value="SET"/>
    <property type="match status" value="1"/>
</dbReference>
<dbReference type="Proteomes" id="UP000829196">
    <property type="component" value="Unassembled WGS sequence"/>
</dbReference>
<evidence type="ECO:0000259" key="5">
    <source>
        <dbReference type="PROSITE" id="PS50280"/>
    </source>
</evidence>
<name>A0A8T3BBN9_DENNO</name>
<evidence type="ECO:0008006" key="9">
    <source>
        <dbReference type="Google" id="ProtNLM"/>
    </source>
</evidence>
<dbReference type="Gene3D" id="1.25.40.10">
    <property type="entry name" value="Tetratricopeptide repeat domain"/>
    <property type="match status" value="1"/>
</dbReference>
<organism evidence="7 8">
    <name type="scientific">Dendrobium nobile</name>
    <name type="common">Orchid</name>
    <dbReference type="NCBI Taxonomy" id="94219"/>
    <lineage>
        <taxon>Eukaryota</taxon>
        <taxon>Viridiplantae</taxon>
        <taxon>Streptophyta</taxon>
        <taxon>Embryophyta</taxon>
        <taxon>Tracheophyta</taxon>
        <taxon>Spermatophyta</taxon>
        <taxon>Magnoliopsida</taxon>
        <taxon>Liliopsida</taxon>
        <taxon>Asparagales</taxon>
        <taxon>Orchidaceae</taxon>
        <taxon>Epidendroideae</taxon>
        <taxon>Malaxideae</taxon>
        <taxon>Dendrobiinae</taxon>
        <taxon>Dendrobium</taxon>
    </lineage>
</organism>
<evidence type="ECO:0000256" key="2">
    <source>
        <dbReference type="ARBA" id="ARBA00022771"/>
    </source>
</evidence>
<dbReference type="SUPFAM" id="SSF48452">
    <property type="entry name" value="TPR-like"/>
    <property type="match status" value="1"/>
</dbReference>
<dbReference type="EMBL" id="JAGYWB010000010">
    <property type="protein sequence ID" value="KAI0507846.1"/>
    <property type="molecule type" value="Genomic_DNA"/>
</dbReference>
<dbReference type="Gene3D" id="6.10.140.2220">
    <property type="match status" value="1"/>
</dbReference>
<dbReference type="Pfam" id="PF01753">
    <property type="entry name" value="zf-MYND"/>
    <property type="match status" value="1"/>
</dbReference>
<dbReference type="SMR" id="A0A8T3BBN9"/>
<dbReference type="InterPro" id="IPR050869">
    <property type="entry name" value="H3K4_H4K5_MeTrfase"/>
</dbReference>
<dbReference type="SUPFAM" id="SSF82199">
    <property type="entry name" value="SET domain"/>
    <property type="match status" value="1"/>
</dbReference>
<dbReference type="OrthoDB" id="265717at2759"/>
<dbReference type="InterPro" id="IPR011990">
    <property type="entry name" value="TPR-like_helical_dom_sf"/>
</dbReference>
<dbReference type="PROSITE" id="PS01360">
    <property type="entry name" value="ZF_MYND_1"/>
    <property type="match status" value="1"/>
</dbReference>
<dbReference type="InterPro" id="IPR001214">
    <property type="entry name" value="SET_dom"/>
</dbReference>
<comment type="caution">
    <text evidence="7">The sequence shown here is derived from an EMBL/GenBank/DDBJ whole genome shotgun (WGS) entry which is preliminary data.</text>
</comment>
<evidence type="ECO:0000256" key="1">
    <source>
        <dbReference type="ARBA" id="ARBA00022723"/>
    </source>
</evidence>
<proteinExistence type="predicted"/>
<dbReference type="Pfam" id="PF00856">
    <property type="entry name" value="SET"/>
    <property type="match status" value="1"/>
</dbReference>
<dbReference type="SMART" id="SM00317">
    <property type="entry name" value="SET"/>
    <property type="match status" value="1"/>
</dbReference>
<dbReference type="Gene3D" id="2.170.270.10">
    <property type="entry name" value="SET domain"/>
    <property type="match status" value="1"/>
</dbReference>
<sequence length="479" mass="53813">MNAFERALNAEGLTVSTIHGKGRALVAAKDFLPGDVLICQEPYASSPSKSSTGSSCDGCFSTTNLRKCSGCRIAWYCGSACQKSEWKLHQLECKALSSLTEDKRKMLTPTIRLMIRLVLRRKLQNDRVIPTTAADNYDLVAALVSHMSDLDEKQIVLYAQMSNLVKVVLPSLEVDLREITQNFSKLSCNAHTICDDELRPLGTGLYPVVSIINHSCIPNSVLVFEGQIALVRAVEPIHKGDEVVISYIDTAATTETRQNSLNHYFFKCSCPRCTKNPLEELKEVAILEGYGCKDQKCFGFLFYKAENKAFTCQVCCHSRDQYDINRIENEVEELSAKAASSLSTGNLSEACLLYKKVEQLEVNLFHPHSVKLLGTRETLLKVFLDLNDWRDALTCCKLTIPVYQRLYQSPHPLLGLQYYTCGKLEWLLEQTEDALKSFTKAVEILRITHGTSTPFMKELFSKLDEARAEHCYKLSAKDD</sequence>
<protein>
    <recommendedName>
        <fullName evidence="9">Histone-lysine N-methyltransferase ASHR1</fullName>
    </recommendedName>
</protein>
<evidence type="ECO:0000313" key="8">
    <source>
        <dbReference type="Proteomes" id="UP000829196"/>
    </source>
</evidence>
<evidence type="ECO:0000259" key="6">
    <source>
        <dbReference type="PROSITE" id="PS50865"/>
    </source>
</evidence>